<dbReference type="InterPro" id="IPR007867">
    <property type="entry name" value="GMC_OxRtase_C"/>
</dbReference>
<reference evidence="9 10" key="1">
    <citation type="submission" date="2023-11" db="EMBL/GenBank/DDBJ databases">
        <authorList>
            <person name="Okamura Y."/>
        </authorList>
    </citation>
    <scope>NUCLEOTIDE SEQUENCE [LARGE SCALE GENOMIC DNA]</scope>
</reference>
<protein>
    <recommendedName>
        <fullName evidence="7 8">Glucose-methanol-choline oxidoreductase N-terminal domain-containing protein</fullName>
    </recommendedName>
</protein>
<accession>A0AAV1JEM8</accession>
<comment type="cofactor">
    <cofactor evidence="1 5">
        <name>FAD</name>
        <dbReference type="ChEBI" id="CHEBI:57692"/>
    </cofactor>
</comment>
<keyword evidence="3 6" id="KW-0285">Flavoprotein</keyword>
<sequence length="684" mass="75609">MCLLFADDKSSYWQSRTRATALIFRKIKTRSENNKLQINLSKSCVITFTKAKAPIGYEYKLAGAPLERVQSVRDLGVTVDASIYAQGILASNKYTPTSGRRAKMEPAAIVAQSVGVQRALSVVATTLALTAYLFPPQAVVFENEEFDFIVVGGGSAGCVLADRLSEGGRFSVLLLEAGSDPPLESFVPPLYPYLVRSRYDYNYTSENDFFSFQTHKIRALNLTAGRVLGGGSSVNLMLYVRGCPEDYEYWAEYAGDSTWRWKGVLPYFIKSEKLESAEILSTAYGEYHGTQGPLKVTREGRPDIDRYLESFEEVGKPVVIDVNGPSSLGYTPQLYTIADGVRQSTAYAFLRNKRRSNLFIRRNSFVTKIIIDDDNVARGVEFVTDRGLVERVWASREIVLSAGAIGSPRLLMLSGVGPRSHLEDLGIQVKSDLPVGYNFHDHINSMILIRTETSFAPPPIIDPTQFPYPSFCGYVADARTGPCAAYQTLNLVVQNDSEGPLQLCAFVLGFDDDICSNLAEAGKGRNTLYSVLTLLHPESRGRVSLRSSNPFAPPIVQPNVFSDRRDLDDLASYLADFAKVLNSTYFKSVNADLVDLPHPLCSNWRRGSVEYWRCYALTISTTMWHYVGTCALGSVVDSKLRVRGVRALRVVDASVIPRIVSGNTNAPVIMIAEKAADFIKHSHA</sequence>
<dbReference type="PANTHER" id="PTHR11552:SF147">
    <property type="entry name" value="CHOLINE DEHYDROGENASE, MITOCHONDRIAL"/>
    <property type="match status" value="1"/>
</dbReference>
<gene>
    <name evidence="9" type="ORF">LNINA_LOCUS6385</name>
</gene>
<feature type="domain" description="Glucose-methanol-choline oxidoreductase N-terminal" evidence="8">
    <location>
        <begin position="403"/>
        <end position="417"/>
    </location>
</feature>
<proteinExistence type="inferred from homology"/>
<dbReference type="GO" id="GO:0050660">
    <property type="term" value="F:flavin adenine dinucleotide binding"/>
    <property type="evidence" value="ECO:0007669"/>
    <property type="project" value="InterPro"/>
</dbReference>
<evidence type="ECO:0000256" key="4">
    <source>
        <dbReference type="ARBA" id="ARBA00022827"/>
    </source>
</evidence>
<dbReference type="EMBL" id="CAVLEF010000009">
    <property type="protein sequence ID" value="CAK1546875.1"/>
    <property type="molecule type" value="Genomic_DNA"/>
</dbReference>
<dbReference type="SUPFAM" id="SSF51905">
    <property type="entry name" value="FAD/NAD(P)-binding domain"/>
    <property type="match status" value="1"/>
</dbReference>
<feature type="domain" description="Glucose-methanol-choline oxidoreductase N-terminal" evidence="7">
    <location>
        <begin position="225"/>
        <end position="248"/>
    </location>
</feature>
<evidence type="ECO:0000256" key="6">
    <source>
        <dbReference type="RuleBase" id="RU003968"/>
    </source>
</evidence>
<dbReference type="PIRSF" id="PIRSF000137">
    <property type="entry name" value="Alcohol_oxidase"/>
    <property type="match status" value="1"/>
</dbReference>
<comment type="similarity">
    <text evidence="2 6">Belongs to the GMC oxidoreductase family.</text>
</comment>
<dbReference type="InterPro" id="IPR036188">
    <property type="entry name" value="FAD/NAD-bd_sf"/>
</dbReference>
<dbReference type="InterPro" id="IPR012132">
    <property type="entry name" value="GMC_OxRdtase"/>
</dbReference>
<evidence type="ECO:0000256" key="5">
    <source>
        <dbReference type="PIRSR" id="PIRSR000137-2"/>
    </source>
</evidence>
<keyword evidence="4 5" id="KW-0274">FAD</keyword>
<dbReference type="InterPro" id="IPR000172">
    <property type="entry name" value="GMC_OxRdtase_N"/>
</dbReference>
<dbReference type="Gene3D" id="3.30.560.10">
    <property type="entry name" value="Glucose Oxidase, domain 3"/>
    <property type="match status" value="1"/>
</dbReference>
<evidence type="ECO:0000259" key="8">
    <source>
        <dbReference type="PROSITE" id="PS00624"/>
    </source>
</evidence>
<evidence type="ECO:0000256" key="2">
    <source>
        <dbReference type="ARBA" id="ARBA00010790"/>
    </source>
</evidence>
<dbReference type="AlphaFoldDB" id="A0AAV1JEM8"/>
<dbReference type="Pfam" id="PF05199">
    <property type="entry name" value="GMC_oxred_C"/>
    <property type="match status" value="1"/>
</dbReference>
<dbReference type="Gene3D" id="3.50.50.60">
    <property type="entry name" value="FAD/NAD(P)-binding domain"/>
    <property type="match status" value="1"/>
</dbReference>
<dbReference type="GO" id="GO:0016614">
    <property type="term" value="F:oxidoreductase activity, acting on CH-OH group of donors"/>
    <property type="evidence" value="ECO:0007669"/>
    <property type="project" value="InterPro"/>
</dbReference>
<dbReference type="Pfam" id="PF00732">
    <property type="entry name" value="GMC_oxred_N"/>
    <property type="match status" value="1"/>
</dbReference>
<feature type="binding site" evidence="5">
    <location>
        <position position="227"/>
    </location>
    <ligand>
        <name>FAD</name>
        <dbReference type="ChEBI" id="CHEBI:57692"/>
    </ligand>
</feature>
<evidence type="ECO:0000256" key="3">
    <source>
        <dbReference type="ARBA" id="ARBA00022630"/>
    </source>
</evidence>
<dbReference type="PROSITE" id="PS00623">
    <property type="entry name" value="GMC_OXRED_1"/>
    <property type="match status" value="1"/>
</dbReference>
<dbReference type="SUPFAM" id="SSF54373">
    <property type="entry name" value="FAD-linked reductases, C-terminal domain"/>
    <property type="match status" value="1"/>
</dbReference>
<keyword evidence="10" id="KW-1185">Reference proteome</keyword>
<dbReference type="PROSITE" id="PS00624">
    <property type="entry name" value="GMC_OXRED_2"/>
    <property type="match status" value="1"/>
</dbReference>
<evidence type="ECO:0000259" key="7">
    <source>
        <dbReference type="PROSITE" id="PS00623"/>
    </source>
</evidence>
<feature type="binding site" evidence="5">
    <location>
        <position position="366"/>
    </location>
    <ligand>
        <name>FAD</name>
        <dbReference type="ChEBI" id="CHEBI:57692"/>
    </ligand>
</feature>
<evidence type="ECO:0000313" key="10">
    <source>
        <dbReference type="Proteomes" id="UP001497472"/>
    </source>
</evidence>
<name>A0AAV1JEM8_9NEOP</name>
<dbReference type="PANTHER" id="PTHR11552">
    <property type="entry name" value="GLUCOSE-METHANOL-CHOLINE GMC OXIDOREDUCTASE"/>
    <property type="match status" value="1"/>
</dbReference>
<evidence type="ECO:0000313" key="9">
    <source>
        <dbReference type="EMBL" id="CAK1546875.1"/>
    </source>
</evidence>
<comment type="caution">
    <text evidence="9">The sequence shown here is derived from an EMBL/GenBank/DDBJ whole genome shotgun (WGS) entry which is preliminary data.</text>
</comment>
<dbReference type="Proteomes" id="UP001497472">
    <property type="component" value="Unassembled WGS sequence"/>
</dbReference>
<feature type="binding site" evidence="5">
    <location>
        <begin position="624"/>
        <end position="625"/>
    </location>
    <ligand>
        <name>FAD</name>
        <dbReference type="ChEBI" id="CHEBI:57692"/>
    </ligand>
</feature>
<organism evidence="9 10">
    <name type="scientific">Leptosia nina</name>
    <dbReference type="NCBI Taxonomy" id="320188"/>
    <lineage>
        <taxon>Eukaryota</taxon>
        <taxon>Metazoa</taxon>
        <taxon>Ecdysozoa</taxon>
        <taxon>Arthropoda</taxon>
        <taxon>Hexapoda</taxon>
        <taxon>Insecta</taxon>
        <taxon>Pterygota</taxon>
        <taxon>Neoptera</taxon>
        <taxon>Endopterygota</taxon>
        <taxon>Lepidoptera</taxon>
        <taxon>Glossata</taxon>
        <taxon>Ditrysia</taxon>
        <taxon>Papilionoidea</taxon>
        <taxon>Pieridae</taxon>
        <taxon>Pierinae</taxon>
        <taxon>Leptosia</taxon>
    </lineage>
</organism>
<evidence type="ECO:0000256" key="1">
    <source>
        <dbReference type="ARBA" id="ARBA00001974"/>
    </source>
</evidence>